<organism evidence="2 3">
    <name type="scientific">Oryza sativa subsp. japonica</name>
    <name type="common">Rice</name>
    <dbReference type="NCBI Taxonomy" id="39947"/>
    <lineage>
        <taxon>Eukaryota</taxon>
        <taxon>Viridiplantae</taxon>
        <taxon>Streptophyta</taxon>
        <taxon>Embryophyta</taxon>
        <taxon>Tracheophyta</taxon>
        <taxon>Spermatophyta</taxon>
        <taxon>Magnoliopsida</taxon>
        <taxon>Liliopsida</taxon>
        <taxon>Poales</taxon>
        <taxon>Poaceae</taxon>
        <taxon>BOP clade</taxon>
        <taxon>Oryzoideae</taxon>
        <taxon>Oryzeae</taxon>
        <taxon>Oryzinae</taxon>
        <taxon>Oryza</taxon>
        <taxon>Oryza sativa</taxon>
    </lineage>
</organism>
<dbReference type="InParanoid" id="A0A0P0X2W9"/>
<sequence>MAELDRPVGLPRRHLVGQPQRVVPHLPEAAHRVVHALLRLVLRDHVVVEDVLRRPRLAELVGGEPRHGLVVGRQHGEHVPLGDEAAHLGGERGEVDEDVGELVVAAVEEERLDEVLHLAVPVEVVFPGPGPRRGGRRDGWARRHRVPDRQHRRRAGGDGRRGLLEAVRPRIHLGRPRREHRRDRGEAAAAVEILLHGARDQQPLDPVDDAVGAHHRVGPRDRRGADPHRRGGEVDALAGEGGVGGGEVGGGGVGGVEAGGEDVEEEEPLQRAEVAGLEEEAAKLRVEVALERLVPRREDGDVPLPDGVLQRLQQQRLLHQLGQLRVVRVQQRHQHRVRVHPVARRTTTTTAAVVGGGGGGGSSGQCGLLRRRGGGGRGEEEEQQGGDAHGCGGG</sequence>
<evidence type="ECO:0000313" key="3">
    <source>
        <dbReference type="Proteomes" id="UP000059680"/>
    </source>
</evidence>
<feature type="compositionally biased region" description="Basic and acidic residues" evidence="1">
    <location>
        <begin position="218"/>
        <end position="233"/>
    </location>
</feature>
<evidence type="ECO:0000313" key="2">
    <source>
        <dbReference type="EMBL" id="BAT00160.1"/>
    </source>
</evidence>
<feature type="compositionally biased region" description="Basic residues" evidence="1">
    <location>
        <begin position="142"/>
        <end position="154"/>
    </location>
</feature>
<evidence type="ECO:0000256" key="1">
    <source>
        <dbReference type="SAM" id="MobiDB-lite"/>
    </source>
</evidence>
<dbReference type="SMR" id="A0A0P0X2W9"/>
<feature type="non-terminal residue" evidence="2">
    <location>
        <position position="394"/>
    </location>
</feature>
<feature type="region of interest" description="Disordered" evidence="1">
    <location>
        <begin position="214"/>
        <end position="251"/>
    </location>
</feature>
<gene>
    <name evidence="2" type="ordered locus">Os07g0160800</name>
    <name evidence="2" type="ORF">OSNPB_070160800</name>
</gene>
<reference evidence="2 3" key="3">
    <citation type="journal article" date="2013" name="Rice">
        <title>Improvement of the Oryza sativa Nipponbare reference genome using next generation sequence and optical map data.</title>
        <authorList>
            <person name="Kawahara Y."/>
            <person name="de la Bastide M."/>
            <person name="Hamilton J.P."/>
            <person name="Kanamori H."/>
            <person name="McCombie W.R."/>
            <person name="Ouyang S."/>
            <person name="Schwartz D.C."/>
            <person name="Tanaka T."/>
            <person name="Wu J."/>
            <person name="Zhou S."/>
            <person name="Childs K.L."/>
            <person name="Davidson R.M."/>
            <person name="Lin H."/>
            <person name="Quesada-Ocampo L."/>
            <person name="Vaillancourt B."/>
            <person name="Sakai H."/>
            <person name="Lee S.S."/>
            <person name="Kim J."/>
            <person name="Numa H."/>
            <person name="Itoh T."/>
            <person name="Buell C.R."/>
            <person name="Matsumoto T."/>
        </authorList>
    </citation>
    <scope>NUCLEOTIDE SEQUENCE [LARGE SCALE GENOMIC DNA]</scope>
    <source>
        <strain evidence="3">cv. Nipponbare</strain>
    </source>
</reference>
<dbReference type="EMBL" id="AP014963">
    <property type="protein sequence ID" value="BAT00160.1"/>
    <property type="molecule type" value="Genomic_DNA"/>
</dbReference>
<protein>
    <submittedName>
        <fullName evidence="2">Os07g0160800 protein</fullName>
    </submittedName>
</protein>
<name>A0A0P0X2W9_ORYSJ</name>
<dbReference type="Proteomes" id="UP000059680">
    <property type="component" value="Chromosome 7"/>
</dbReference>
<accession>A0A0P0X2W9</accession>
<dbReference type="AlphaFoldDB" id="A0A0P0X2W9"/>
<feature type="region of interest" description="Disordered" evidence="1">
    <location>
        <begin position="352"/>
        <end position="394"/>
    </location>
</feature>
<feature type="compositionally biased region" description="Gly residues" evidence="1">
    <location>
        <begin position="354"/>
        <end position="364"/>
    </location>
</feature>
<dbReference type="eggNOG" id="ENOG502R7EU">
    <property type="taxonomic scope" value="Eukaryota"/>
</dbReference>
<feature type="compositionally biased region" description="Gly residues" evidence="1">
    <location>
        <begin position="239"/>
        <end position="251"/>
    </location>
</feature>
<dbReference type="PaxDb" id="39947-A0A0P0X2W9"/>
<reference evidence="3" key="1">
    <citation type="journal article" date="2005" name="Nature">
        <title>The map-based sequence of the rice genome.</title>
        <authorList>
            <consortium name="International rice genome sequencing project (IRGSP)"/>
            <person name="Matsumoto T."/>
            <person name="Wu J."/>
            <person name="Kanamori H."/>
            <person name="Katayose Y."/>
            <person name="Fujisawa M."/>
            <person name="Namiki N."/>
            <person name="Mizuno H."/>
            <person name="Yamamoto K."/>
            <person name="Antonio B.A."/>
            <person name="Baba T."/>
            <person name="Sakata K."/>
            <person name="Nagamura Y."/>
            <person name="Aoki H."/>
            <person name="Arikawa K."/>
            <person name="Arita K."/>
            <person name="Bito T."/>
            <person name="Chiden Y."/>
            <person name="Fujitsuka N."/>
            <person name="Fukunaka R."/>
            <person name="Hamada M."/>
            <person name="Harada C."/>
            <person name="Hayashi A."/>
            <person name="Hijishita S."/>
            <person name="Honda M."/>
            <person name="Hosokawa S."/>
            <person name="Ichikawa Y."/>
            <person name="Idonuma A."/>
            <person name="Iijima M."/>
            <person name="Ikeda M."/>
            <person name="Ikeno M."/>
            <person name="Ito K."/>
            <person name="Ito S."/>
            <person name="Ito T."/>
            <person name="Ito Y."/>
            <person name="Ito Y."/>
            <person name="Iwabuchi A."/>
            <person name="Kamiya K."/>
            <person name="Karasawa W."/>
            <person name="Kurita K."/>
            <person name="Katagiri S."/>
            <person name="Kikuta A."/>
            <person name="Kobayashi H."/>
            <person name="Kobayashi N."/>
            <person name="Machita K."/>
            <person name="Maehara T."/>
            <person name="Masukawa M."/>
            <person name="Mizubayashi T."/>
            <person name="Mukai Y."/>
            <person name="Nagasaki H."/>
            <person name="Nagata Y."/>
            <person name="Naito S."/>
            <person name="Nakashima M."/>
            <person name="Nakama Y."/>
            <person name="Nakamichi Y."/>
            <person name="Nakamura M."/>
            <person name="Meguro A."/>
            <person name="Negishi M."/>
            <person name="Ohta I."/>
            <person name="Ohta T."/>
            <person name="Okamoto M."/>
            <person name="Ono N."/>
            <person name="Saji S."/>
            <person name="Sakaguchi M."/>
            <person name="Sakai K."/>
            <person name="Shibata M."/>
            <person name="Shimokawa T."/>
            <person name="Song J."/>
            <person name="Takazaki Y."/>
            <person name="Terasawa K."/>
            <person name="Tsugane M."/>
            <person name="Tsuji K."/>
            <person name="Ueda S."/>
            <person name="Waki K."/>
            <person name="Yamagata H."/>
            <person name="Yamamoto M."/>
            <person name="Yamamoto S."/>
            <person name="Yamane H."/>
            <person name="Yoshiki S."/>
            <person name="Yoshihara R."/>
            <person name="Yukawa K."/>
            <person name="Zhong H."/>
            <person name="Yano M."/>
            <person name="Yuan Q."/>
            <person name="Ouyang S."/>
            <person name="Liu J."/>
            <person name="Jones K.M."/>
            <person name="Gansberger K."/>
            <person name="Moffat K."/>
            <person name="Hill J."/>
            <person name="Bera J."/>
            <person name="Fadrosh D."/>
            <person name="Jin S."/>
            <person name="Johri S."/>
            <person name="Kim M."/>
            <person name="Overton L."/>
            <person name="Reardon M."/>
            <person name="Tsitrin T."/>
            <person name="Vuong H."/>
            <person name="Weaver B."/>
            <person name="Ciecko A."/>
            <person name="Tallon L."/>
            <person name="Jackson J."/>
            <person name="Pai G."/>
            <person name="Aken S.V."/>
            <person name="Utterback T."/>
            <person name="Reidmuller S."/>
            <person name="Feldblyum T."/>
            <person name="Hsiao J."/>
            <person name="Zismann V."/>
            <person name="Iobst S."/>
            <person name="de Vazeille A.R."/>
            <person name="Buell C.R."/>
            <person name="Ying K."/>
            <person name="Li Y."/>
            <person name="Lu T."/>
            <person name="Huang Y."/>
            <person name="Zhao Q."/>
            <person name="Feng Q."/>
            <person name="Zhang L."/>
            <person name="Zhu J."/>
            <person name="Weng Q."/>
            <person name="Mu J."/>
            <person name="Lu Y."/>
            <person name="Fan D."/>
            <person name="Liu Y."/>
            <person name="Guan J."/>
            <person name="Zhang Y."/>
            <person name="Yu S."/>
            <person name="Liu X."/>
            <person name="Zhang Y."/>
            <person name="Hong G."/>
            <person name="Han B."/>
            <person name="Choisne N."/>
            <person name="Demange N."/>
            <person name="Orjeda G."/>
            <person name="Samain S."/>
            <person name="Cattolico L."/>
            <person name="Pelletier E."/>
            <person name="Couloux A."/>
            <person name="Segurens B."/>
            <person name="Wincker P."/>
            <person name="D'Hont A."/>
            <person name="Scarpelli C."/>
            <person name="Weissenbach J."/>
            <person name="Salanoubat M."/>
            <person name="Quetier F."/>
            <person name="Yu Y."/>
            <person name="Kim H.R."/>
            <person name="Rambo T."/>
            <person name="Currie J."/>
            <person name="Collura K."/>
            <person name="Luo M."/>
            <person name="Yang T."/>
            <person name="Ammiraju J.S.S."/>
            <person name="Engler F."/>
            <person name="Soderlund C."/>
            <person name="Wing R.A."/>
            <person name="Palmer L.E."/>
            <person name="de la Bastide M."/>
            <person name="Spiegel L."/>
            <person name="Nascimento L."/>
            <person name="Zutavern T."/>
            <person name="O'Shaughnessy A."/>
            <person name="Dike S."/>
            <person name="Dedhia N."/>
            <person name="Preston R."/>
            <person name="Balija V."/>
            <person name="McCombie W.R."/>
            <person name="Chow T."/>
            <person name="Chen H."/>
            <person name="Chung M."/>
            <person name="Chen C."/>
            <person name="Shaw J."/>
            <person name="Wu H."/>
            <person name="Hsiao K."/>
            <person name="Chao Y."/>
            <person name="Chu M."/>
            <person name="Cheng C."/>
            <person name="Hour A."/>
            <person name="Lee P."/>
            <person name="Lin S."/>
            <person name="Lin Y."/>
            <person name="Liou J."/>
            <person name="Liu S."/>
            <person name="Hsing Y."/>
            <person name="Raghuvanshi S."/>
            <person name="Mohanty A."/>
            <person name="Bharti A.K."/>
            <person name="Gaur A."/>
            <person name="Gupta V."/>
            <person name="Kumar D."/>
            <person name="Ravi V."/>
            <person name="Vij S."/>
            <person name="Kapur A."/>
            <person name="Khurana P."/>
            <person name="Khurana P."/>
            <person name="Khurana J.P."/>
            <person name="Tyagi A.K."/>
            <person name="Gaikwad K."/>
            <person name="Singh A."/>
            <person name="Dalal V."/>
            <person name="Srivastava S."/>
            <person name="Dixit A."/>
            <person name="Pal A.K."/>
            <person name="Ghazi I.A."/>
            <person name="Yadav M."/>
            <person name="Pandit A."/>
            <person name="Bhargava A."/>
            <person name="Sureshbabu K."/>
            <person name="Batra K."/>
            <person name="Sharma T.R."/>
            <person name="Mohapatra T."/>
            <person name="Singh N.K."/>
            <person name="Messing J."/>
            <person name="Nelson A.B."/>
            <person name="Fuks G."/>
            <person name="Kavchok S."/>
            <person name="Keizer G."/>
            <person name="Linton E."/>
            <person name="Llaca V."/>
            <person name="Song R."/>
            <person name="Tanyolac B."/>
            <person name="Young S."/>
            <person name="Ho-Il K."/>
            <person name="Hahn J.H."/>
            <person name="Sangsakoo G."/>
            <person name="Vanavichit A."/>
            <person name="de Mattos Luiz.A.T."/>
            <person name="Zimmer P.D."/>
            <person name="Malone G."/>
            <person name="Dellagostin O."/>
            <person name="de Oliveira A.C."/>
            <person name="Bevan M."/>
            <person name="Bancroft I."/>
            <person name="Minx P."/>
            <person name="Cordum H."/>
            <person name="Wilson R."/>
            <person name="Cheng Z."/>
            <person name="Jin W."/>
            <person name="Jiang J."/>
            <person name="Leong S.A."/>
            <person name="Iwama H."/>
            <person name="Gojobori T."/>
            <person name="Itoh T."/>
            <person name="Niimura Y."/>
            <person name="Fujii Y."/>
            <person name="Habara T."/>
            <person name="Sakai H."/>
            <person name="Sato Y."/>
            <person name="Wilson G."/>
            <person name="Kumar K."/>
            <person name="McCouch S."/>
            <person name="Juretic N."/>
            <person name="Hoen D."/>
            <person name="Wright S."/>
            <person name="Bruskiewich R."/>
            <person name="Bureau T."/>
            <person name="Miyao A."/>
            <person name="Hirochika H."/>
            <person name="Nishikawa T."/>
            <person name="Kadowaki K."/>
            <person name="Sugiura M."/>
            <person name="Burr B."/>
            <person name="Sasaki T."/>
        </authorList>
    </citation>
    <scope>NUCLEOTIDE SEQUENCE [LARGE SCALE GENOMIC DNA]</scope>
    <source>
        <strain evidence="3">cv. Nipponbare</strain>
    </source>
</reference>
<reference evidence="2 3" key="2">
    <citation type="journal article" date="2013" name="Plant Cell Physiol.">
        <title>Rice Annotation Project Database (RAP-DB): an integrative and interactive database for rice genomics.</title>
        <authorList>
            <person name="Sakai H."/>
            <person name="Lee S.S."/>
            <person name="Tanaka T."/>
            <person name="Numa H."/>
            <person name="Kim J."/>
            <person name="Kawahara Y."/>
            <person name="Wakimoto H."/>
            <person name="Yang C.C."/>
            <person name="Iwamoto M."/>
            <person name="Abe T."/>
            <person name="Yamada Y."/>
            <person name="Muto A."/>
            <person name="Inokuchi H."/>
            <person name="Ikemura T."/>
            <person name="Matsumoto T."/>
            <person name="Sasaki T."/>
            <person name="Itoh T."/>
        </authorList>
    </citation>
    <scope>NUCLEOTIDE SEQUENCE [LARGE SCALE GENOMIC DNA]</scope>
    <source>
        <strain evidence="3">cv. Nipponbare</strain>
    </source>
</reference>
<proteinExistence type="predicted"/>
<keyword evidence="3" id="KW-1185">Reference proteome</keyword>
<feature type="region of interest" description="Disordered" evidence="1">
    <location>
        <begin position="130"/>
        <end position="161"/>
    </location>
</feature>